<protein>
    <submittedName>
        <fullName evidence="2">Uncharacterized protein</fullName>
    </submittedName>
</protein>
<feature type="region of interest" description="Disordered" evidence="1">
    <location>
        <begin position="62"/>
        <end position="82"/>
    </location>
</feature>
<dbReference type="EMBL" id="BSEV01000003">
    <property type="protein sequence ID" value="GLK08611.1"/>
    <property type="molecule type" value="Genomic_DNA"/>
</dbReference>
<dbReference type="Proteomes" id="UP001143474">
    <property type="component" value="Unassembled WGS sequence"/>
</dbReference>
<keyword evidence="3" id="KW-1185">Reference proteome</keyword>
<evidence type="ECO:0000313" key="2">
    <source>
        <dbReference type="EMBL" id="GLK08611.1"/>
    </source>
</evidence>
<gene>
    <name evidence="2" type="ORF">GCM10017600_20160</name>
</gene>
<dbReference type="AlphaFoldDB" id="A0A9W6HYE7"/>
<reference evidence="2" key="1">
    <citation type="journal article" date="2014" name="Int. J. Syst. Evol. Microbiol.">
        <title>Complete genome sequence of Corynebacterium casei LMG S-19264T (=DSM 44701T), isolated from a smear-ripened cheese.</title>
        <authorList>
            <consortium name="US DOE Joint Genome Institute (JGI-PGF)"/>
            <person name="Walter F."/>
            <person name="Albersmeier A."/>
            <person name="Kalinowski J."/>
            <person name="Ruckert C."/>
        </authorList>
    </citation>
    <scope>NUCLEOTIDE SEQUENCE</scope>
    <source>
        <strain evidence="2">VKM Ac-2007</strain>
    </source>
</reference>
<proteinExistence type="predicted"/>
<reference evidence="2" key="2">
    <citation type="submission" date="2023-01" db="EMBL/GenBank/DDBJ databases">
        <authorList>
            <person name="Sun Q."/>
            <person name="Evtushenko L."/>
        </authorList>
    </citation>
    <scope>NUCLEOTIDE SEQUENCE</scope>
    <source>
        <strain evidence="2">VKM Ac-2007</strain>
    </source>
</reference>
<accession>A0A9W6HYE7</accession>
<name>A0A9W6HYE7_9ACTN</name>
<comment type="caution">
    <text evidence="2">The sequence shown here is derived from an EMBL/GenBank/DDBJ whole genome shotgun (WGS) entry which is preliminary data.</text>
</comment>
<evidence type="ECO:0000313" key="3">
    <source>
        <dbReference type="Proteomes" id="UP001143474"/>
    </source>
</evidence>
<evidence type="ECO:0000256" key="1">
    <source>
        <dbReference type="SAM" id="MobiDB-lite"/>
    </source>
</evidence>
<organism evidence="2 3">
    <name type="scientific">Streptosporangium carneum</name>
    <dbReference type="NCBI Taxonomy" id="47481"/>
    <lineage>
        <taxon>Bacteria</taxon>
        <taxon>Bacillati</taxon>
        <taxon>Actinomycetota</taxon>
        <taxon>Actinomycetes</taxon>
        <taxon>Streptosporangiales</taxon>
        <taxon>Streptosporangiaceae</taxon>
        <taxon>Streptosporangium</taxon>
    </lineage>
</organism>
<sequence>MSNPGGRQLDGAVPGSEMLGEIAAALSGGCEVPLEPAEHKAPGTAAPGLGQTSYLIQFLPNDWEQHGTSTRSRVRQPRPAPG</sequence>